<reference evidence="1 2" key="1">
    <citation type="submission" date="2020-07" db="EMBL/GenBank/DDBJ databases">
        <authorList>
            <person name="Maaloum M."/>
        </authorList>
    </citation>
    <scope>NUCLEOTIDE SEQUENCE [LARGE SCALE GENOMIC DNA]</scope>
    <source>
        <strain evidence="1 2">GCS-AN-3</strain>
    </source>
</reference>
<accession>A0A853IVF1</accession>
<evidence type="ECO:0000313" key="2">
    <source>
        <dbReference type="Proteomes" id="UP000589716"/>
    </source>
</evidence>
<gene>
    <name evidence="1" type="ORF">H0I39_02655</name>
</gene>
<dbReference type="RefSeq" id="WP_180549476.1">
    <property type="nucleotide sequence ID" value="NZ_JACCKX010000001.1"/>
</dbReference>
<protein>
    <submittedName>
        <fullName evidence="1">Uncharacterized protein</fullName>
    </submittedName>
</protein>
<organism evidence="1 2">
    <name type="scientific">Ottowia beijingensis</name>
    <dbReference type="NCBI Taxonomy" id="1207057"/>
    <lineage>
        <taxon>Bacteria</taxon>
        <taxon>Pseudomonadati</taxon>
        <taxon>Pseudomonadota</taxon>
        <taxon>Betaproteobacteria</taxon>
        <taxon>Burkholderiales</taxon>
        <taxon>Comamonadaceae</taxon>
        <taxon>Ottowia</taxon>
    </lineage>
</organism>
<sequence>MLTRMIEVPGALFLEAVTPVRRRRQLQPAARVLARLLAVTQLQWFDDQGGARPLAAA</sequence>
<keyword evidence="2" id="KW-1185">Reference proteome</keyword>
<dbReference type="Proteomes" id="UP000589716">
    <property type="component" value="Unassembled WGS sequence"/>
</dbReference>
<dbReference type="AlphaFoldDB" id="A0A853IVF1"/>
<dbReference type="EMBL" id="JACCKX010000001">
    <property type="protein sequence ID" value="NZA00950.1"/>
    <property type="molecule type" value="Genomic_DNA"/>
</dbReference>
<proteinExistence type="predicted"/>
<name>A0A853IVF1_9BURK</name>
<evidence type="ECO:0000313" key="1">
    <source>
        <dbReference type="EMBL" id="NZA00950.1"/>
    </source>
</evidence>
<comment type="caution">
    <text evidence="1">The sequence shown here is derived from an EMBL/GenBank/DDBJ whole genome shotgun (WGS) entry which is preliminary data.</text>
</comment>